<dbReference type="Gene3D" id="3.40.50.2300">
    <property type="match status" value="2"/>
</dbReference>
<dbReference type="PROSITE" id="PS00356">
    <property type="entry name" value="HTH_LACI_1"/>
    <property type="match status" value="1"/>
</dbReference>
<dbReference type="Proteomes" id="UP000504882">
    <property type="component" value="Unassembled WGS sequence"/>
</dbReference>
<dbReference type="InterPro" id="IPR046335">
    <property type="entry name" value="LacI/GalR-like_sensor"/>
</dbReference>
<dbReference type="PANTHER" id="PTHR30146">
    <property type="entry name" value="LACI-RELATED TRANSCRIPTIONAL REPRESSOR"/>
    <property type="match status" value="1"/>
</dbReference>
<dbReference type="EMBL" id="SMNA01000007">
    <property type="protein sequence ID" value="TDE91752.1"/>
    <property type="molecule type" value="Genomic_DNA"/>
</dbReference>
<gene>
    <name evidence="5" type="ORF">EXU48_16050</name>
</gene>
<dbReference type="Pfam" id="PF00356">
    <property type="entry name" value="LacI"/>
    <property type="match status" value="1"/>
</dbReference>
<dbReference type="InterPro" id="IPR028082">
    <property type="entry name" value="Peripla_BP_I"/>
</dbReference>
<dbReference type="PROSITE" id="PS50932">
    <property type="entry name" value="HTH_LACI_2"/>
    <property type="match status" value="1"/>
</dbReference>
<evidence type="ECO:0000259" key="4">
    <source>
        <dbReference type="PROSITE" id="PS50932"/>
    </source>
</evidence>
<name>A0ABY2E2M5_9MICO</name>
<dbReference type="SUPFAM" id="SSF47413">
    <property type="entry name" value="lambda repressor-like DNA-binding domains"/>
    <property type="match status" value="1"/>
</dbReference>
<dbReference type="CDD" id="cd01392">
    <property type="entry name" value="HTH_LacI"/>
    <property type="match status" value="1"/>
</dbReference>
<evidence type="ECO:0000313" key="5">
    <source>
        <dbReference type="EMBL" id="TDE91752.1"/>
    </source>
</evidence>
<dbReference type="PANTHER" id="PTHR30146:SF109">
    <property type="entry name" value="HTH-TYPE TRANSCRIPTIONAL REGULATOR GALS"/>
    <property type="match status" value="1"/>
</dbReference>
<evidence type="ECO:0000256" key="2">
    <source>
        <dbReference type="ARBA" id="ARBA00023125"/>
    </source>
</evidence>
<sequence>MREVARLAGVSHQTVSRFLHDDPRISAQTRERIRTAIDQLDYRPNLVARAMRGRKTGRLAFILPTGTTVSSLEILAGATAAAHDAGYILDVVTLGGPVAERSGRVHELAESGLFEGIASLMPLPESAQRQHERTAIVISPEYDDQMRSIGELADAAPVAELIEGLAELGHRRFVHLAGDYAHTSARRRRDMYLATIPRLGLESHGVIDCDWSAELAEQAMLELPVGAATAVIAGNDVVAAGALRGAFTRGWRVPEDVSITGWDNNKLGAVLSPTITTVIMAHERLGRRAITRLLAALNDAPDPVDDEPVGTVVWRESTGPAPS</sequence>
<dbReference type="Gene3D" id="1.10.260.40">
    <property type="entry name" value="lambda repressor-like DNA-binding domains"/>
    <property type="match status" value="1"/>
</dbReference>
<dbReference type="Pfam" id="PF13377">
    <property type="entry name" value="Peripla_BP_3"/>
    <property type="match status" value="1"/>
</dbReference>
<protein>
    <submittedName>
        <fullName evidence="5">LacI family transcriptional regulator</fullName>
    </submittedName>
</protein>
<evidence type="ECO:0000256" key="3">
    <source>
        <dbReference type="ARBA" id="ARBA00023163"/>
    </source>
</evidence>
<dbReference type="InterPro" id="IPR010982">
    <property type="entry name" value="Lambda_DNA-bd_dom_sf"/>
</dbReference>
<keyword evidence="2" id="KW-0238">DNA-binding</keyword>
<accession>A0ABY2E2M5</accession>
<evidence type="ECO:0000256" key="1">
    <source>
        <dbReference type="ARBA" id="ARBA00023015"/>
    </source>
</evidence>
<dbReference type="SMART" id="SM00354">
    <property type="entry name" value="HTH_LACI"/>
    <property type="match status" value="1"/>
</dbReference>
<keyword evidence="3" id="KW-0804">Transcription</keyword>
<dbReference type="SUPFAM" id="SSF53822">
    <property type="entry name" value="Periplasmic binding protein-like I"/>
    <property type="match status" value="1"/>
</dbReference>
<proteinExistence type="predicted"/>
<comment type="caution">
    <text evidence="5">The sequence shown here is derived from an EMBL/GenBank/DDBJ whole genome shotgun (WGS) entry which is preliminary data.</text>
</comment>
<feature type="domain" description="HTH lacI-type" evidence="4">
    <location>
        <begin position="1"/>
        <end position="53"/>
    </location>
</feature>
<dbReference type="InterPro" id="IPR000843">
    <property type="entry name" value="HTH_LacI"/>
</dbReference>
<keyword evidence="1" id="KW-0805">Transcription regulation</keyword>
<organism evidence="5 6">
    <name type="scientific">Occultella glacieicola</name>
    <dbReference type="NCBI Taxonomy" id="2518684"/>
    <lineage>
        <taxon>Bacteria</taxon>
        <taxon>Bacillati</taxon>
        <taxon>Actinomycetota</taxon>
        <taxon>Actinomycetes</taxon>
        <taxon>Micrococcales</taxon>
        <taxon>Ruaniaceae</taxon>
        <taxon>Occultella</taxon>
    </lineage>
</organism>
<reference evidence="5 6" key="1">
    <citation type="submission" date="2019-03" db="EMBL/GenBank/DDBJ databases">
        <title>Genomic features of bacteria from cold environments.</title>
        <authorList>
            <person name="Shen L."/>
        </authorList>
    </citation>
    <scope>NUCLEOTIDE SEQUENCE [LARGE SCALE GENOMIC DNA]</scope>
    <source>
        <strain evidence="6">T3246-1</strain>
    </source>
</reference>
<evidence type="ECO:0000313" key="6">
    <source>
        <dbReference type="Proteomes" id="UP000504882"/>
    </source>
</evidence>
<keyword evidence="6" id="KW-1185">Reference proteome</keyword>